<protein>
    <submittedName>
        <fullName evidence="1">Uncharacterized protein</fullName>
    </submittedName>
</protein>
<dbReference type="PANTHER" id="PTHR22878:SF73">
    <property type="entry name" value="DYNEIN AXONEMAL HEAVY CHAIN 1"/>
    <property type="match status" value="1"/>
</dbReference>
<feature type="non-terminal residue" evidence="1">
    <location>
        <position position="138"/>
    </location>
</feature>
<proteinExistence type="predicted"/>
<dbReference type="InterPro" id="IPR026983">
    <property type="entry name" value="DHC"/>
</dbReference>
<organism evidence="1 2">
    <name type="scientific">Staurois parvus</name>
    <dbReference type="NCBI Taxonomy" id="386267"/>
    <lineage>
        <taxon>Eukaryota</taxon>
        <taxon>Metazoa</taxon>
        <taxon>Chordata</taxon>
        <taxon>Craniata</taxon>
        <taxon>Vertebrata</taxon>
        <taxon>Euteleostomi</taxon>
        <taxon>Amphibia</taxon>
        <taxon>Batrachia</taxon>
        <taxon>Anura</taxon>
        <taxon>Neobatrachia</taxon>
        <taxon>Ranoidea</taxon>
        <taxon>Ranidae</taxon>
        <taxon>Staurois</taxon>
    </lineage>
</organism>
<name>A0ABN9F6R2_9NEOB</name>
<comment type="caution">
    <text evidence="1">The sequence shown here is derived from an EMBL/GenBank/DDBJ whole genome shotgun (WGS) entry which is preliminary data.</text>
</comment>
<accession>A0ABN9F6R2</accession>
<dbReference type="EMBL" id="CATNWA010016441">
    <property type="protein sequence ID" value="CAI9592692.1"/>
    <property type="molecule type" value="Genomic_DNA"/>
</dbReference>
<sequence length="138" mass="15567">MDWGGDLVNSPYKPRKNPIFLLDLVLDASGVHFSTPLENFEVTLMTLFDKGILATHSVPQLEKFVLEDLFISGTPLLESVGLHEPPVEELRSNIRNAICKALIPLKAYAKQYEKFLVLNNTDIDTFMKMFQEKNPSAS</sequence>
<dbReference type="Proteomes" id="UP001162483">
    <property type="component" value="Unassembled WGS sequence"/>
</dbReference>
<evidence type="ECO:0000313" key="2">
    <source>
        <dbReference type="Proteomes" id="UP001162483"/>
    </source>
</evidence>
<keyword evidence="2" id="KW-1185">Reference proteome</keyword>
<dbReference type="PANTHER" id="PTHR22878">
    <property type="entry name" value="DYNEIN HEAVY CHAIN 6, AXONEMAL-LIKE-RELATED"/>
    <property type="match status" value="1"/>
</dbReference>
<evidence type="ECO:0000313" key="1">
    <source>
        <dbReference type="EMBL" id="CAI9592692.1"/>
    </source>
</evidence>
<reference evidence="1" key="1">
    <citation type="submission" date="2023-05" db="EMBL/GenBank/DDBJ databases">
        <authorList>
            <person name="Stuckert A."/>
        </authorList>
    </citation>
    <scope>NUCLEOTIDE SEQUENCE</scope>
</reference>
<gene>
    <name evidence="1" type="ORF">SPARVUS_LOCUS11404851</name>
</gene>